<dbReference type="CDD" id="cd07381">
    <property type="entry name" value="MPP_CapA"/>
    <property type="match status" value="1"/>
</dbReference>
<dbReference type="Pfam" id="PF09587">
    <property type="entry name" value="PGA_cap"/>
    <property type="match status" value="1"/>
</dbReference>
<dbReference type="Gene3D" id="3.60.21.10">
    <property type="match status" value="1"/>
</dbReference>
<reference evidence="4 5" key="1">
    <citation type="submission" date="2019-03" db="EMBL/GenBank/DDBJ databases">
        <title>Genomic Encyclopedia of Type Strains, Phase III (KMG-III): the genomes of soil and plant-associated and newly described type strains.</title>
        <authorList>
            <person name="Whitman W."/>
        </authorList>
    </citation>
    <scope>NUCLEOTIDE SEQUENCE [LARGE SCALE GENOMIC DNA]</scope>
    <source>
        <strain evidence="4 5">DSM 27373</strain>
    </source>
</reference>
<dbReference type="PANTHER" id="PTHR33393:SF13">
    <property type="entry name" value="PGA BIOSYNTHESIS PROTEIN CAPA"/>
    <property type="match status" value="1"/>
</dbReference>
<gene>
    <name evidence="4" type="ORF">EV640_10546</name>
</gene>
<sequence length="457" mass="48159">MTDSTGTRGPAGLRCPAGPRGPRCPRTAVAFGLFAAAFILAGCGVGVDDDDAGSASAKISNPQRPGTENEETDPREADGTPAETAEPSTEEFTIAGTGDVLLHGPVLDQAAVLADDAEYSFAPLMRGVEGLIGGADLALCGLESPIAPEGVEPAGYPVFAAPPEIAADLGEVGFHGCSTANNHSFDQGRAGQERTLDVFDDAGLGHAGTARTEAEADQPQLYTLERGGREVTVAHLATTMLHNQSAPPPEDERWRVADVSAEELTDQAAQARADGADVVVASVHWGEEYAHHPAQEQRAYGEQLAAGGEVDVVFGSHSHTPQPVERLEGGPTDEGMWVVWSMGNFLSNQDEACCIPETASGTVVYATVEVSEEAARVSALDWLPVTVDRGPTDEEPHRGIWPLLDLTQGKTPSGVELSPARVEDRWSRMLDVMTEQQLREDPPAPSGDEPTVVPRSH</sequence>
<keyword evidence="5" id="KW-1185">Reference proteome</keyword>
<proteinExistence type="inferred from homology"/>
<protein>
    <submittedName>
        <fullName evidence="4">Poly-gamma-glutamate synthesis protein (Capsule biosynthesis protein)</fullName>
    </submittedName>
</protein>
<feature type="domain" description="Capsule synthesis protein CapA" evidence="3">
    <location>
        <begin position="93"/>
        <end position="349"/>
    </location>
</feature>
<dbReference type="AlphaFoldDB" id="A0A4R7G327"/>
<evidence type="ECO:0000259" key="3">
    <source>
        <dbReference type="SMART" id="SM00854"/>
    </source>
</evidence>
<dbReference type="EMBL" id="SOAN01000005">
    <property type="protein sequence ID" value="TDS85705.1"/>
    <property type="molecule type" value="Genomic_DNA"/>
</dbReference>
<dbReference type="InterPro" id="IPR019079">
    <property type="entry name" value="Capsule_synth_CapA"/>
</dbReference>
<feature type="region of interest" description="Disordered" evidence="2">
    <location>
        <begin position="432"/>
        <end position="457"/>
    </location>
</feature>
<dbReference type="SUPFAM" id="SSF56300">
    <property type="entry name" value="Metallo-dependent phosphatases"/>
    <property type="match status" value="1"/>
</dbReference>
<dbReference type="SMART" id="SM00854">
    <property type="entry name" value="PGA_cap"/>
    <property type="match status" value="1"/>
</dbReference>
<evidence type="ECO:0000313" key="4">
    <source>
        <dbReference type="EMBL" id="TDS85705.1"/>
    </source>
</evidence>
<dbReference type="InterPro" id="IPR029052">
    <property type="entry name" value="Metallo-depent_PP-like"/>
</dbReference>
<comment type="similarity">
    <text evidence="1">Belongs to the CapA family.</text>
</comment>
<dbReference type="PANTHER" id="PTHR33393">
    <property type="entry name" value="POLYGLUTAMINE SYNTHESIS ACCESSORY PROTEIN RV0574C-RELATED"/>
    <property type="match status" value="1"/>
</dbReference>
<evidence type="ECO:0000256" key="1">
    <source>
        <dbReference type="ARBA" id="ARBA00005662"/>
    </source>
</evidence>
<evidence type="ECO:0000256" key="2">
    <source>
        <dbReference type="SAM" id="MobiDB-lite"/>
    </source>
</evidence>
<dbReference type="InterPro" id="IPR052169">
    <property type="entry name" value="CW_Biosynth-Accessory"/>
</dbReference>
<accession>A0A4R7G327</accession>
<evidence type="ECO:0000313" key="5">
    <source>
        <dbReference type="Proteomes" id="UP000294506"/>
    </source>
</evidence>
<dbReference type="Proteomes" id="UP000294506">
    <property type="component" value="Unassembled WGS sequence"/>
</dbReference>
<feature type="compositionally biased region" description="Low complexity" evidence="2">
    <location>
        <begin position="80"/>
        <end position="89"/>
    </location>
</feature>
<feature type="compositionally biased region" description="Low complexity" evidence="2">
    <location>
        <begin position="8"/>
        <end position="21"/>
    </location>
</feature>
<feature type="region of interest" description="Disordered" evidence="2">
    <location>
        <begin position="1"/>
        <end position="21"/>
    </location>
</feature>
<name>A0A4R7G327_9MICC</name>
<organism evidence="4 5">
    <name type="scientific">Nesterenkonia aurantiaca</name>
    <dbReference type="NCBI Taxonomy" id="1436010"/>
    <lineage>
        <taxon>Bacteria</taxon>
        <taxon>Bacillati</taxon>
        <taxon>Actinomycetota</taxon>
        <taxon>Actinomycetes</taxon>
        <taxon>Micrococcales</taxon>
        <taxon>Micrococcaceae</taxon>
        <taxon>Nesterenkonia</taxon>
    </lineage>
</organism>
<comment type="caution">
    <text evidence="4">The sequence shown here is derived from an EMBL/GenBank/DDBJ whole genome shotgun (WGS) entry which is preliminary data.</text>
</comment>
<feature type="region of interest" description="Disordered" evidence="2">
    <location>
        <begin position="51"/>
        <end position="89"/>
    </location>
</feature>